<organism evidence="5">
    <name type="scientific">Nematocida ausubeli (strain ATCC PRA-371 / ERTm2)</name>
    <name type="common">Nematode killer fungus</name>
    <dbReference type="NCBI Taxonomy" id="1913371"/>
    <lineage>
        <taxon>Eukaryota</taxon>
        <taxon>Fungi</taxon>
        <taxon>Fungi incertae sedis</taxon>
        <taxon>Microsporidia</taxon>
        <taxon>Nematocida</taxon>
    </lineage>
</organism>
<dbReference type="PROSITE" id="PS51352">
    <property type="entry name" value="THIOREDOXIN_2"/>
    <property type="match status" value="1"/>
</dbReference>
<dbReference type="Pfam" id="PF00085">
    <property type="entry name" value="Thioredoxin"/>
    <property type="match status" value="1"/>
</dbReference>
<dbReference type="InterPro" id="IPR036249">
    <property type="entry name" value="Thioredoxin-like_sf"/>
</dbReference>
<evidence type="ECO:0000313" key="5">
    <source>
        <dbReference type="EMBL" id="EHY64922.1"/>
    </source>
</evidence>
<keyword evidence="3" id="KW-0732">Signal</keyword>
<dbReference type="GO" id="GO:0034976">
    <property type="term" value="P:response to endoplasmic reticulum stress"/>
    <property type="evidence" value="ECO:0007669"/>
    <property type="project" value="TreeGrafter"/>
</dbReference>
<comment type="similarity">
    <text evidence="1">Belongs to the protein disulfide isomerase family.</text>
</comment>
<proteinExistence type="inferred from homology"/>
<accession>H8ZEF7</accession>
<dbReference type="HOGENOM" id="CLU_526849_0_0_1"/>
<reference evidence="5" key="1">
    <citation type="submission" date="2011-03" db="EMBL/GenBank/DDBJ databases">
        <title>The Genome Sequence of Nematocida sp1 strain ERTm2.</title>
        <authorList>
            <consortium name="The Broad Institute Genome Sequencing Platform"/>
            <consortium name="The Broad Institute Genome Sequencing Center for Infectious Disease"/>
            <person name="Cuomo C."/>
            <person name="Troemel E."/>
            <person name="Young S.K."/>
            <person name="Zeng Q."/>
            <person name="Gargeya S."/>
            <person name="Fitzgerald M."/>
            <person name="Haas B."/>
            <person name="Abouelleil A."/>
            <person name="Alvarado L."/>
            <person name="Arachchi H.M."/>
            <person name="Berlin A."/>
            <person name="Brown A."/>
            <person name="Chapman S.B."/>
            <person name="Chen Z."/>
            <person name="Dunbar C."/>
            <person name="Freedman E."/>
            <person name="Gearin G."/>
            <person name="Gellesch M."/>
            <person name="Goldberg J."/>
            <person name="Griggs A."/>
            <person name="Gujja S."/>
            <person name="Heilman E.R."/>
            <person name="Heiman D."/>
            <person name="Howarth C."/>
            <person name="Larson L."/>
            <person name="Lui A."/>
            <person name="MacDonald P.J.P."/>
            <person name="Mehta T."/>
            <person name="Montmayeur A."/>
            <person name="Murphy C."/>
            <person name="Neiman D."/>
            <person name="Pearson M."/>
            <person name="Priest M."/>
            <person name="Roberts A."/>
            <person name="Saif S."/>
            <person name="Shea T."/>
            <person name="Shenoy N."/>
            <person name="Sisk P."/>
            <person name="Stolte C."/>
            <person name="Sykes S."/>
            <person name="White J."/>
            <person name="Yandava C."/>
            <person name="Wortman J."/>
            <person name="Nusbaum C."/>
            <person name="Birren B."/>
        </authorList>
    </citation>
    <scope>NUCLEOTIDE SEQUENCE</scope>
    <source>
        <strain evidence="5">ERTm2</strain>
    </source>
</reference>
<dbReference type="EMBL" id="JH604637">
    <property type="protein sequence ID" value="EHY64922.1"/>
    <property type="molecule type" value="Genomic_DNA"/>
</dbReference>
<dbReference type="Proteomes" id="UP000005622">
    <property type="component" value="Unassembled WGS sequence"/>
</dbReference>
<evidence type="ECO:0000256" key="3">
    <source>
        <dbReference type="SAM" id="SignalP"/>
    </source>
</evidence>
<dbReference type="STRING" id="944018.H8ZEF7"/>
<dbReference type="InterPro" id="IPR013766">
    <property type="entry name" value="Thioredoxin_domain"/>
</dbReference>
<evidence type="ECO:0000259" key="4">
    <source>
        <dbReference type="PROSITE" id="PS51352"/>
    </source>
</evidence>
<sequence length="517" mass="57619">MKIIAVVCAVIGCLKMVSCDLVKESGKPTLEKAHIEKETPGGVHVGEDKTEFSTHEHEDAAHDNADVSESMHGSTINKLLEDLARTEAEKRIKKLISSGNVKMEESEVQKAVDEIAQQILEEVKEGKKDGKETLDETMEKLAQKEEEAEPAAKIEGECILFSQIELSAEVTEQINSGLKVSFQKSTDEEAAKALGVTMPGLYYKSDEGEYVFNLSEEENTSENIATKISKSQDIARVPVFGELYRENSHLYENLSVPIVYFVAKKPDFDNYKWAAPIAESLKSHLKIAMLDYITTEFFLNISGVNGSMLPALFIIVPKDQRLHKYLLTNVENDKRTEEFLQQCAYDISSVEPYLMGEPRPSEENMANEAGVVNIVACTFNEIALNPKVDTLVVYYAEWCSFCKNLLPGLDKIAAALKKASSDVVISRMLMSKNDVPLQKEVEPIQAYPTIRIYQKETNKEIEFEIQDKPADAESVLAFLKAHTNIPADLTLEDSAETEKKAAPTPEAQIPQEVKVDL</sequence>
<dbReference type="GO" id="GO:0003756">
    <property type="term" value="F:protein disulfide isomerase activity"/>
    <property type="evidence" value="ECO:0007669"/>
    <property type="project" value="TreeGrafter"/>
</dbReference>
<evidence type="ECO:0000256" key="1">
    <source>
        <dbReference type="ARBA" id="ARBA00006347"/>
    </source>
</evidence>
<feature type="domain" description="Thioredoxin" evidence="4">
    <location>
        <begin position="353"/>
        <end position="484"/>
    </location>
</feature>
<name>H8ZEF7_NEMA1</name>
<dbReference type="Gene3D" id="3.40.30.10">
    <property type="entry name" value="Glutaredoxin"/>
    <property type="match status" value="2"/>
</dbReference>
<dbReference type="GO" id="GO:0005783">
    <property type="term" value="C:endoplasmic reticulum"/>
    <property type="evidence" value="ECO:0007669"/>
    <property type="project" value="TreeGrafter"/>
</dbReference>
<feature type="signal peptide" evidence="3">
    <location>
        <begin position="1"/>
        <end position="19"/>
    </location>
</feature>
<dbReference type="GO" id="GO:0006457">
    <property type="term" value="P:protein folding"/>
    <property type="evidence" value="ECO:0007669"/>
    <property type="project" value="TreeGrafter"/>
</dbReference>
<feature type="chain" id="PRO_5003618473" description="Thioredoxin domain-containing protein" evidence="3">
    <location>
        <begin position="20"/>
        <end position="517"/>
    </location>
</feature>
<protein>
    <recommendedName>
        <fullName evidence="4">Thioredoxin domain-containing protein</fullName>
    </recommendedName>
</protein>
<dbReference type="AlphaFoldDB" id="H8ZEF7"/>
<dbReference type="SUPFAM" id="SSF52833">
    <property type="entry name" value="Thioredoxin-like"/>
    <property type="match status" value="1"/>
</dbReference>
<evidence type="ECO:0000256" key="2">
    <source>
        <dbReference type="SAM" id="MobiDB-lite"/>
    </source>
</evidence>
<gene>
    <name evidence="5" type="ORF">NERG_01978</name>
</gene>
<feature type="region of interest" description="Disordered" evidence="2">
    <location>
        <begin position="490"/>
        <end position="517"/>
    </location>
</feature>
<dbReference type="PANTHER" id="PTHR18929">
    <property type="entry name" value="PROTEIN DISULFIDE ISOMERASE"/>
    <property type="match status" value="1"/>
</dbReference>